<proteinExistence type="predicted"/>
<dbReference type="PANTHER" id="PTHR22710">
    <property type="entry name" value="X-RAY RADIATION RESISTANCE ASSOCIATED PROTEIN 1 XRRA1"/>
    <property type="match status" value="1"/>
</dbReference>
<feature type="compositionally biased region" description="Basic and acidic residues" evidence="6">
    <location>
        <begin position="354"/>
        <end position="367"/>
    </location>
</feature>
<evidence type="ECO:0000256" key="4">
    <source>
        <dbReference type="ARBA" id="ARBA00022737"/>
    </source>
</evidence>
<evidence type="ECO:0000256" key="1">
    <source>
        <dbReference type="ARBA" id="ARBA00004496"/>
    </source>
</evidence>
<feature type="region of interest" description="Disordered" evidence="6">
    <location>
        <begin position="352"/>
        <end position="413"/>
    </location>
</feature>
<dbReference type="VEuPathDB" id="TrichDB:TVAGG3_0585060"/>
<accession>A2G852</accession>
<dbReference type="Gene3D" id="3.80.10.10">
    <property type="entry name" value="Ribonuclease Inhibitor"/>
    <property type="match status" value="3"/>
</dbReference>
<protein>
    <submittedName>
        <fullName evidence="7">Leucine Rich Repeat family protein</fullName>
    </submittedName>
</protein>
<dbReference type="EMBL" id="DS114598">
    <property type="protein sequence ID" value="EAX86663.1"/>
    <property type="molecule type" value="Genomic_DNA"/>
</dbReference>
<keyword evidence="8" id="KW-1185">Reference proteome</keyword>
<dbReference type="InterPro" id="IPR032675">
    <property type="entry name" value="LRR_dom_sf"/>
</dbReference>
<dbReference type="Pfam" id="PF13855">
    <property type="entry name" value="LRR_8"/>
    <property type="match status" value="1"/>
</dbReference>
<dbReference type="InParanoid" id="A2G852"/>
<dbReference type="GO" id="GO:0005737">
    <property type="term" value="C:cytoplasm"/>
    <property type="evidence" value="ECO:0007669"/>
    <property type="project" value="UniProtKB-SubCell"/>
</dbReference>
<dbReference type="RefSeq" id="XP_001299593.1">
    <property type="nucleotide sequence ID" value="XM_001299592.1"/>
</dbReference>
<evidence type="ECO:0000256" key="6">
    <source>
        <dbReference type="SAM" id="MobiDB-lite"/>
    </source>
</evidence>
<reference evidence="7" key="2">
    <citation type="journal article" date="2007" name="Science">
        <title>Draft genome sequence of the sexually transmitted pathogen Trichomonas vaginalis.</title>
        <authorList>
            <person name="Carlton J.M."/>
            <person name="Hirt R.P."/>
            <person name="Silva J.C."/>
            <person name="Delcher A.L."/>
            <person name="Schatz M."/>
            <person name="Zhao Q."/>
            <person name="Wortman J.R."/>
            <person name="Bidwell S.L."/>
            <person name="Alsmark U.C.M."/>
            <person name="Besteiro S."/>
            <person name="Sicheritz-Ponten T."/>
            <person name="Noel C.J."/>
            <person name="Dacks J.B."/>
            <person name="Foster P.G."/>
            <person name="Simillion C."/>
            <person name="Van de Peer Y."/>
            <person name="Miranda-Saavedra D."/>
            <person name="Barton G.J."/>
            <person name="Westrop G.D."/>
            <person name="Mueller S."/>
            <person name="Dessi D."/>
            <person name="Fiori P.L."/>
            <person name="Ren Q."/>
            <person name="Paulsen I."/>
            <person name="Zhang H."/>
            <person name="Bastida-Corcuera F.D."/>
            <person name="Simoes-Barbosa A."/>
            <person name="Brown M.T."/>
            <person name="Hayes R.D."/>
            <person name="Mukherjee M."/>
            <person name="Okumura C.Y."/>
            <person name="Schneider R."/>
            <person name="Smith A.J."/>
            <person name="Vanacova S."/>
            <person name="Villalvazo M."/>
            <person name="Haas B.J."/>
            <person name="Pertea M."/>
            <person name="Feldblyum T.V."/>
            <person name="Utterback T.R."/>
            <person name="Shu C.L."/>
            <person name="Osoegawa K."/>
            <person name="de Jong P.J."/>
            <person name="Hrdy I."/>
            <person name="Horvathova L."/>
            <person name="Zubacova Z."/>
            <person name="Dolezal P."/>
            <person name="Malik S.B."/>
            <person name="Logsdon J.M. Jr."/>
            <person name="Henze K."/>
            <person name="Gupta A."/>
            <person name="Wang C.C."/>
            <person name="Dunne R.L."/>
            <person name="Upcroft J.A."/>
            <person name="Upcroft P."/>
            <person name="White O."/>
            <person name="Salzberg S.L."/>
            <person name="Tang P."/>
            <person name="Chiu C.-H."/>
            <person name="Lee Y.-S."/>
            <person name="Embley T.M."/>
            <person name="Coombs G.H."/>
            <person name="Mottram J.C."/>
            <person name="Tachezy J."/>
            <person name="Fraser-Liggett C.M."/>
            <person name="Johnson P.J."/>
        </authorList>
    </citation>
    <scope>NUCLEOTIDE SEQUENCE [LARGE SCALE GENOMIC DNA]</scope>
    <source>
        <strain evidence="7">G3</strain>
    </source>
</reference>
<evidence type="ECO:0000313" key="7">
    <source>
        <dbReference type="EMBL" id="EAX86663.1"/>
    </source>
</evidence>
<comment type="subcellular location">
    <subcellularLocation>
        <location evidence="1">Cytoplasm</location>
    </subcellularLocation>
</comment>
<evidence type="ECO:0000313" key="8">
    <source>
        <dbReference type="Proteomes" id="UP000001542"/>
    </source>
</evidence>
<keyword evidence="2" id="KW-0963">Cytoplasm</keyword>
<dbReference type="KEGG" id="tva:4744313"/>
<dbReference type="Proteomes" id="UP000001542">
    <property type="component" value="Unassembled WGS sequence"/>
</dbReference>
<dbReference type="GO" id="GO:0005634">
    <property type="term" value="C:nucleus"/>
    <property type="evidence" value="ECO:0000318"/>
    <property type="project" value="GO_Central"/>
</dbReference>
<dbReference type="SUPFAM" id="SSF52058">
    <property type="entry name" value="L domain-like"/>
    <property type="match status" value="1"/>
</dbReference>
<dbReference type="eggNOG" id="KOG0619">
    <property type="taxonomic scope" value="Eukaryota"/>
</dbReference>
<feature type="compositionally biased region" description="Basic and acidic residues" evidence="6">
    <location>
        <begin position="376"/>
        <end position="390"/>
    </location>
</feature>
<dbReference type="OMA" id="PQVENMA"/>
<gene>
    <name evidence="7" type="ORF">TVAG_214940</name>
</gene>
<keyword evidence="5" id="KW-0175">Coiled coil</keyword>
<sequence>MIRNRTRPPFEYQRQGPIARPTGHKPDVSLGINIRPKTKNNIKPSTAPNNARTPRRISVKRKTANILDSIYLLELLNSTDLSSIQFIEASGKKLTEVDIESLKELASLEKADFSDNKLPLEPFSVISTLKDLDLSCNSIKNFDYKSSESYCDKNRGWDLLQNLNLSFNYASSFINELQFIPHLANLNLSNNSILELPSNLMHFTCLTKLNLCGNLVNSDQSFYALGTISSLQILILDDNQIKSIPKPQFGFESLKELSVKRNLLEYVDDVSSLVDFPALEKVNITNNPIVLRSKMMKAVDDIFEKTKILIITEEKPNRVQKRALPVNVRTVNFDPLTLPSFTKGHLRALNKNSKKIDRITQKPKERAPEEEEKDELVEHFTPKAEKKAPEDNSSFFLTATNATGSNEEEKTEVTQLVMPIEEEEEEIEVEQKINSIWSEVPVVDASERLPLNNKRRQDFMAAFRKLEFIISHPDVRIKPRESASKPSATTIQVREETTVVEPPNLLSSEKTQKTIVKKKQKDVTMSKLAARTEYTKTEVQQMLRSMAERLRTVERDLRSADETGMRAVDIALEQKNFTTLQKQYETIRAELINTLNS</sequence>
<keyword evidence="4" id="KW-0677">Repeat</keyword>
<reference evidence="7" key="1">
    <citation type="submission" date="2006-10" db="EMBL/GenBank/DDBJ databases">
        <authorList>
            <person name="Amadeo P."/>
            <person name="Zhao Q."/>
            <person name="Wortman J."/>
            <person name="Fraser-Liggett C."/>
            <person name="Carlton J."/>
        </authorList>
    </citation>
    <scope>NUCLEOTIDE SEQUENCE</scope>
    <source>
        <strain evidence="7">G3</strain>
    </source>
</reference>
<dbReference type="AlphaFoldDB" id="A2G852"/>
<evidence type="ECO:0000256" key="5">
    <source>
        <dbReference type="SAM" id="Coils"/>
    </source>
</evidence>
<dbReference type="PROSITE" id="PS51450">
    <property type="entry name" value="LRR"/>
    <property type="match status" value="2"/>
</dbReference>
<name>A2G852_TRIV3</name>
<feature type="compositionally biased region" description="Polar residues" evidence="6">
    <location>
        <begin position="391"/>
        <end position="405"/>
    </location>
</feature>
<dbReference type="SMR" id="A2G852"/>
<evidence type="ECO:0000256" key="3">
    <source>
        <dbReference type="ARBA" id="ARBA00022614"/>
    </source>
</evidence>
<organism evidence="7 8">
    <name type="scientific">Trichomonas vaginalis (strain ATCC PRA-98 / G3)</name>
    <dbReference type="NCBI Taxonomy" id="412133"/>
    <lineage>
        <taxon>Eukaryota</taxon>
        <taxon>Metamonada</taxon>
        <taxon>Parabasalia</taxon>
        <taxon>Trichomonadida</taxon>
        <taxon>Trichomonadidae</taxon>
        <taxon>Trichomonas</taxon>
    </lineage>
</organism>
<feature type="coiled-coil region" evidence="5">
    <location>
        <begin position="536"/>
        <end position="563"/>
    </location>
</feature>
<dbReference type="PANTHER" id="PTHR22710:SF2">
    <property type="entry name" value="X-RAY RADIATION RESISTANCE-ASSOCIATED PROTEIN 1"/>
    <property type="match status" value="1"/>
</dbReference>
<dbReference type="VEuPathDB" id="TrichDB:TVAG_214940"/>
<dbReference type="InterPro" id="IPR001611">
    <property type="entry name" value="Leu-rich_rpt"/>
</dbReference>
<dbReference type="OrthoDB" id="1687175at2759"/>
<keyword evidence="3" id="KW-0433">Leucine-rich repeat</keyword>
<feature type="region of interest" description="Disordered" evidence="6">
    <location>
        <begin position="1"/>
        <end position="28"/>
    </location>
</feature>
<evidence type="ECO:0000256" key="2">
    <source>
        <dbReference type="ARBA" id="ARBA00022490"/>
    </source>
</evidence>